<proteinExistence type="predicted"/>
<evidence type="ECO:0000313" key="2">
    <source>
        <dbReference type="Proteomes" id="UP000033423"/>
    </source>
</evidence>
<organism evidence="1 2">
    <name type="scientific">Candidatus Magnetobacterium bavaricum</name>
    <dbReference type="NCBI Taxonomy" id="29290"/>
    <lineage>
        <taxon>Bacteria</taxon>
        <taxon>Pseudomonadati</taxon>
        <taxon>Nitrospirota</taxon>
        <taxon>Thermodesulfovibrionia</taxon>
        <taxon>Thermodesulfovibrionales</taxon>
        <taxon>Candidatus Magnetobacteriaceae</taxon>
        <taxon>Candidatus Magnetobacterium</taxon>
    </lineage>
</organism>
<accession>A0A0F3GV53</accession>
<protein>
    <submittedName>
        <fullName evidence="1">Uncharacterized protein</fullName>
    </submittedName>
</protein>
<dbReference type="Proteomes" id="UP000033423">
    <property type="component" value="Unassembled WGS sequence"/>
</dbReference>
<name>A0A0F3GV53_9BACT</name>
<gene>
    <name evidence="1" type="ORF">MBAV_003247</name>
</gene>
<sequence>MNMDKEERELRWEEFCKQAMGNGQAPNRMSMDEYYEELRKLAIKEAEAYEHAKHHYVVKQ</sequence>
<reference evidence="1 2" key="1">
    <citation type="submission" date="2015-02" db="EMBL/GenBank/DDBJ databases">
        <title>Single-cell genomics of uncultivated deep-branching MTB reveals a conserved set of magnetosome genes.</title>
        <authorList>
            <person name="Kolinko S."/>
            <person name="Richter M."/>
            <person name="Glockner F.O."/>
            <person name="Brachmann A."/>
            <person name="Schuler D."/>
        </authorList>
    </citation>
    <scope>NUCLEOTIDE SEQUENCE [LARGE SCALE GENOMIC DNA]</scope>
    <source>
        <strain evidence="1">TM-1</strain>
    </source>
</reference>
<evidence type="ECO:0000313" key="1">
    <source>
        <dbReference type="EMBL" id="KJU84563.1"/>
    </source>
</evidence>
<dbReference type="AlphaFoldDB" id="A0A0F3GV53"/>
<dbReference type="EMBL" id="LACI01001395">
    <property type="protein sequence ID" value="KJU84563.1"/>
    <property type="molecule type" value="Genomic_DNA"/>
</dbReference>
<comment type="caution">
    <text evidence="1">The sequence shown here is derived from an EMBL/GenBank/DDBJ whole genome shotgun (WGS) entry which is preliminary data.</text>
</comment>
<keyword evidence="2" id="KW-1185">Reference proteome</keyword>
<dbReference type="Gene3D" id="1.10.287.1240">
    <property type="match status" value="1"/>
</dbReference>